<dbReference type="RefSeq" id="WP_138292158.1">
    <property type="nucleotide sequence ID" value="NZ_BAABZC010000001.1"/>
</dbReference>
<evidence type="ECO:0000313" key="1">
    <source>
        <dbReference type="EMBL" id="VYT08123.1"/>
    </source>
</evidence>
<dbReference type="AlphaFoldDB" id="A0A6N2TU60"/>
<protein>
    <submittedName>
        <fullName evidence="1">Uncharacterized protein</fullName>
    </submittedName>
</protein>
<organism evidence="1">
    <name type="scientific">Bacteroides intestinalis</name>
    <dbReference type="NCBI Taxonomy" id="329854"/>
    <lineage>
        <taxon>Bacteria</taxon>
        <taxon>Pseudomonadati</taxon>
        <taxon>Bacteroidota</taxon>
        <taxon>Bacteroidia</taxon>
        <taxon>Bacteroidales</taxon>
        <taxon>Bacteroidaceae</taxon>
        <taxon>Bacteroides</taxon>
    </lineage>
</organism>
<sequence length="104" mass="12506">MNQLSLKPTRICRKCLQVLPLNAFYINKNSRYPDYYCKKCRGESNRMARKKHDHPQIMDKPKCYLVLTRVEDREQRIKLIRHAKQVVSESIARKQKRLREAMSD</sequence>
<reference evidence="1" key="1">
    <citation type="submission" date="2019-11" db="EMBL/GenBank/DDBJ databases">
        <authorList>
            <person name="Feng L."/>
        </authorList>
    </citation>
    <scope>NUCLEOTIDE SEQUENCE</scope>
    <source>
        <strain evidence="1">BintestinalisLFYP9</strain>
    </source>
</reference>
<gene>
    <name evidence="1" type="ORF">BILFYP9_01697</name>
</gene>
<name>A0A6N2TU60_9BACE</name>
<proteinExistence type="predicted"/>
<accession>A0A6N2TU60</accession>
<dbReference type="EMBL" id="CACRSU010000015">
    <property type="protein sequence ID" value="VYT08123.1"/>
    <property type="molecule type" value="Genomic_DNA"/>
</dbReference>